<dbReference type="RefSeq" id="WP_053077975.1">
    <property type="nucleotide sequence ID" value="NZ_LFBU01000002.1"/>
</dbReference>
<gene>
    <name evidence="1" type="ORF">Msub_20005</name>
</gene>
<reference evidence="1 2" key="1">
    <citation type="submission" date="2015-06" db="EMBL/GenBank/DDBJ databases">
        <title>Marinobacter subterrani, a genetically tractable neutrophilic iron-oxidizing strain isolated from the Soudan Iron Mine.</title>
        <authorList>
            <person name="Bonis B.M."/>
            <person name="Gralnick J.A."/>
        </authorList>
    </citation>
    <scope>NUCLEOTIDE SEQUENCE [LARGE SCALE GENOMIC DNA]</scope>
    <source>
        <strain evidence="1 2">JG233</strain>
    </source>
</reference>
<evidence type="ECO:0000313" key="1">
    <source>
        <dbReference type="EMBL" id="KMQ72811.1"/>
    </source>
</evidence>
<sequence>MAVRYGNLPFREQIEYLREKVAVPTRAWTDIYGRENDHAFMVAGANRMAIVEDFQRSVLKAIENGTTLQDFRKDFDQIVERHGWSYNGSRGWRTRVIYETNLMQSYNAGREAQMADPELRRLRPFGLYRHGGSENPARNTWPTMARWCRWTIPGGVCGARRMAGAAPARST</sequence>
<dbReference type="PATRIC" id="fig|1658765.3.peg.3270"/>
<name>A0A0J7J4F5_9GAMM</name>
<dbReference type="AlphaFoldDB" id="A0A0J7J4F5"/>
<proteinExistence type="predicted"/>
<evidence type="ECO:0000313" key="2">
    <source>
        <dbReference type="Proteomes" id="UP000036102"/>
    </source>
</evidence>
<dbReference type="STRING" id="1658765.Msub_20005"/>
<protein>
    <recommendedName>
        <fullName evidence="3">Phage Mu protein F like protein</fullName>
    </recommendedName>
</protein>
<keyword evidence="2" id="KW-1185">Reference proteome</keyword>
<organism evidence="1 2">
    <name type="scientific">Marinobacter subterrani</name>
    <dbReference type="NCBI Taxonomy" id="1658765"/>
    <lineage>
        <taxon>Bacteria</taxon>
        <taxon>Pseudomonadati</taxon>
        <taxon>Pseudomonadota</taxon>
        <taxon>Gammaproteobacteria</taxon>
        <taxon>Pseudomonadales</taxon>
        <taxon>Marinobacteraceae</taxon>
        <taxon>Marinobacter</taxon>
    </lineage>
</organism>
<dbReference type="EMBL" id="LFBU01000002">
    <property type="protein sequence ID" value="KMQ72811.1"/>
    <property type="molecule type" value="Genomic_DNA"/>
</dbReference>
<dbReference type="Proteomes" id="UP000036102">
    <property type="component" value="Unassembled WGS sequence"/>
</dbReference>
<accession>A0A0J7J4F5</accession>
<comment type="caution">
    <text evidence="1">The sequence shown here is derived from an EMBL/GenBank/DDBJ whole genome shotgun (WGS) entry which is preliminary data.</text>
</comment>
<evidence type="ECO:0008006" key="3">
    <source>
        <dbReference type="Google" id="ProtNLM"/>
    </source>
</evidence>